<evidence type="ECO:0000256" key="1">
    <source>
        <dbReference type="ARBA" id="ARBA00000085"/>
    </source>
</evidence>
<evidence type="ECO:0000256" key="9">
    <source>
        <dbReference type="ARBA" id="ARBA00022840"/>
    </source>
</evidence>
<keyword evidence="10 13" id="KW-1133">Transmembrane helix</keyword>
<dbReference type="InterPro" id="IPR038318">
    <property type="entry name" value="KdpD_sf"/>
</dbReference>
<keyword evidence="5" id="KW-0808">Transferase</keyword>
<evidence type="ECO:0000256" key="7">
    <source>
        <dbReference type="ARBA" id="ARBA00022741"/>
    </source>
</evidence>
<dbReference type="InterPro" id="IPR003018">
    <property type="entry name" value="GAF"/>
</dbReference>
<evidence type="ECO:0000256" key="10">
    <source>
        <dbReference type="ARBA" id="ARBA00022989"/>
    </source>
</evidence>
<dbReference type="PANTHER" id="PTHR45569:SF1">
    <property type="entry name" value="SENSOR PROTEIN KDPD"/>
    <property type="match status" value="1"/>
</dbReference>
<feature type="transmembrane region" description="Helical" evidence="13">
    <location>
        <begin position="101"/>
        <end position="122"/>
    </location>
</feature>
<keyword evidence="8" id="KW-0418">Kinase</keyword>
<evidence type="ECO:0000256" key="6">
    <source>
        <dbReference type="ARBA" id="ARBA00022692"/>
    </source>
</evidence>
<keyword evidence="6 13" id="KW-0812">Transmembrane</keyword>
<evidence type="ECO:0000313" key="16">
    <source>
        <dbReference type="Proteomes" id="UP000463939"/>
    </source>
</evidence>
<dbReference type="PRINTS" id="PR00344">
    <property type="entry name" value="BCTRLSENSOR"/>
</dbReference>
<evidence type="ECO:0000256" key="5">
    <source>
        <dbReference type="ARBA" id="ARBA00022679"/>
    </source>
</evidence>
<protein>
    <recommendedName>
        <fullName evidence="3">histidine kinase</fullName>
        <ecNumber evidence="3">2.7.13.3</ecNumber>
    </recommendedName>
</protein>
<dbReference type="GO" id="GO:0000155">
    <property type="term" value="F:phosphorelay sensor kinase activity"/>
    <property type="evidence" value="ECO:0007669"/>
    <property type="project" value="InterPro"/>
</dbReference>
<dbReference type="Gene3D" id="1.20.120.620">
    <property type="entry name" value="Backbone structure of the membrane domain of e. Coli histidine kinase receptor kdpd"/>
    <property type="match status" value="1"/>
</dbReference>
<dbReference type="SUPFAM" id="SSF55874">
    <property type="entry name" value="ATPase domain of HSP90 chaperone/DNA topoisomerase II/histidine kinase"/>
    <property type="match status" value="1"/>
</dbReference>
<organism evidence="15 16">
    <name type="scientific">Sulfuriferula nivalis</name>
    <dbReference type="NCBI Taxonomy" id="2675298"/>
    <lineage>
        <taxon>Bacteria</taxon>
        <taxon>Pseudomonadati</taxon>
        <taxon>Pseudomonadota</taxon>
        <taxon>Betaproteobacteria</taxon>
        <taxon>Nitrosomonadales</taxon>
        <taxon>Sulfuricellaceae</taxon>
        <taxon>Sulfuriferula</taxon>
    </lineage>
</organism>
<dbReference type="EMBL" id="AP021881">
    <property type="protein sequence ID" value="BBP00191.1"/>
    <property type="molecule type" value="Genomic_DNA"/>
</dbReference>
<feature type="domain" description="Histidine kinase" evidence="14">
    <location>
        <begin position="293"/>
        <end position="507"/>
    </location>
</feature>
<dbReference type="InterPro" id="IPR029016">
    <property type="entry name" value="GAF-like_dom_sf"/>
</dbReference>
<dbReference type="GO" id="GO:0005524">
    <property type="term" value="F:ATP binding"/>
    <property type="evidence" value="ECO:0007669"/>
    <property type="project" value="UniProtKB-KW"/>
</dbReference>
<dbReference type="GO" id="GO:0005886">
    <property type="term" value="C:plasma membrane"/>
    <property type="evidence" value="ECO:0007669"/>
    <property type="project" value="TreeGrafter"/>
</dbReference>
<evidence type="ECO:0000256" key="12">
    <source>
        <dbReference type="ARBA" id="ARBA00023136"/>
    </source>
</evidence>
<evidence type="ECO:0000256" key="4">
    <source>
        <dbReference type="ARBA" id="ARBA00022553"/>
    </source>
</evidence>
<keyword evidence="4" id="KW-0597">Phosphoprotein</keyword>
<evidence type="ECO:0000256" key="8">
    <source>
        <dbReference type="ARBA" id="ARBA00022777"/>
    </source>
</evidence>
<keyword evidence="9" id="KW-0067">ATP-binding</keyword>
<dbReference type="Gene3D" id="3.30.565.10">
    <property type="entry name" value="Histidine kinase-like ATPase, C-terminal domain"/>
    <property type="match status" value="1"/>
</dbReference>
<comment type="catalytic activity">
    <reaction evidence="1">
        <text>ATP + protein L-histidine = ADP + protein N-phospho-L-histidine.</text>
        <dbReference type="EC" id="2.7.13.3"/>
    </reaction>
</comment>
<accession>A0A809RN16</accession>
<keyword evidence="12 13" id="KW-0472">Membrane</keyword>
<dbReference type="Pfam" id="PF13492">
    <property type="entry name" value="GAF_3"/>
    <property type="match status" value="1"/>
</dbReference>
<feature type="transmembrane region" description="Helical" evidence="13">
    <location>
        <begin position="72"/>
        <end position="89"/>
    </location>
</feature>
<evidence type="ECO:0000259" key="14">
    <source>
        <dbReference type="PROSITE" id="PS50109"/>
    </source>
</evidence>
<reference evidence="16" key="1">
    <citation type="submission" date="2019-11" db="EMBL/GenBank/DDBJ databases">
        <title>Isolation and characterization of a novel species in the genus Sulfuriferula.</title>
        <authorList>
            <person name="Mochizuki J."/>
            <person name="Kojima H."/>
            <person name="Fukui M."/>
        </authorList>
    </citation>
    <scope>NUCLEOTIDE SEQUENCE [LARGE SCALE GENOMIC DNA]</scope>
    <source>
        <strain evidence="16">SGTM</strain>
    </source>
</reference>
<dbReference type="InterPro" id="IPR005467">
    <property type="entry name" value="His_kinase_dom"/>
</dbReference>
<sequence length="524" mass="57195">MAMSMDIPKSNLSTHLLNIRNSPAGYGWAIIGCIVTTIIATPLSQYLDLVNIVMLFLLTVLLIAARFSRGPAILAAFLSVALFDFFFVPPRFTFAVNDAQYLVTFAVMLTVALITGQLTTGLRRQAQLSAIQAQQTRDLYDMSSALAGVIKVEQVATILQRFLLTGFKLNAVLLLPDAAEQLQPINHDDKHLRIDQRFALIAYEQGQVIEDSILSGEGHGASYFPLQAPMKTRGVVVFMPTDDSSALQEHHALLSTLSSLIAIVIERLHYVTVAYDTQLEMTSERLRSSILSALSHDLRTPLTALAGLAESLPLTSTTLPAATLESAVAIHEQALRLNNLLENLLDMARLHAGRVTLRKEWQLLEEVIGSSIKLLEHSLQQHTLQINLEKNLPLLEYDAVLLERVFCNLLENAAKYAPVGTVITISAKINTDSVEISVADQGPGFEQQQSLVRFEMFARGTHESSIPGVGLGLAICHAIIQAHHGSLTIANLPAGGAIVTFTLPRGNPPIIEEEPDYHEGAAIK</sequence>
<proteinExistence type="predicted"/>
<evidence type="ECO:0000256" key="2">
    <source>
        <dbReference type="ARBA" id="ARBA00004141"/>
    </source>
</evidence>
<evidence type="ECO:0000313" key="15">
    <source>
        <dbReference type="EMBL" id="BBP00191.1"/>
    </source>
</evidence>
<dbReference type="AlphaFoldDB" id="A0A809RN16"/>
<name>A0A809RN16_9PROT</name>
<dbReference type="Pfam" id="PF00512">
    <property type="entry name" value="HisKA"/>
    <property type="match status" value="1"/>
</dbReference>
<dbReference type="InterPro" id="IPR052023">
    <property type="entry name" value="Histidine_kinase_KdpD"/>
</dbReference>
<dbReference type="FunFam" id="3.30.565.10:FF:000042">
    <property type="entry name" value="Two-component sensor histidine kinase KdpD"/>
    <property type="match status" value="1"/>
</dbReference>
<dbReference type="Pfam" id="PF02518">
    <property type="entry name" value="HATPase_c"/>
    <property type="match status" value="1"/>
</dbReference>
<dbReference type="SUPFAM" id="SSF47384">
    <property type="entry name" value="Homodimeric domain of signal transducing histidine kinase"/>
    <property type="match status" value="1"/>
</dbReference>
<evidence type="ECO:0000256" key="3">
    <source>
        <dbReference type="ARBA" id="ARBA00012438"/>
    </source>
</evidence>
<dbReference type="InterPro" id="IPR004358">
    <property type="entry name" value="Sig_transdc_His_kin-like_C"/>
</dbReference>
<dbReference type="InterPro" id="IPR003661">
    <property type="entry name" value="HisK_dim/P_dom"/>
</dbReference>
<dbReference type="Pfam" id="PF13493">
    <property type="entry name" value="DUF4118"/>
    <property type="match status" value="1"/>
</dbReference>
<keyword evidence="11" id="KW-0902">Two-component regulatory system</keyword>
<dbReference type="PROSITE" id="PS50109">
    <property type="entry name" value="HIS_KIN"/>
    <property type="match status" value="1"/>
</dbReference>
<dbReference type="SMART" id="SM00387">
    <property type="entry name" value="HATPase_c"/>
    <property type="match status" value="1"/>
</dbReference>
<feature type="transmembrane region" description="Helical" evidence="13">
    <location>
        <begin position="21"/>
        <end position="40"/>
    </location>
</feature>
<dbReference type="EC" id="2.7.13.3" evidence="3"/>
<keyword evidence="16" id="KW-1185">Reference proteome</keyword>
<comment type="subcellular location">
    <subcellularLocation>
        <location evidence="2">Membrane</location>
        <topology evidence="2">Multi-pass membrane protein</topology>
    </subcellularLocation>
</comment>
<dbReference type="Gene3D" id="3.30.450.40">
    <property type="match status" value="1"/>
</dbReference>
<dbReference type="KEGG" id="sniv:SFSGTM_08990"/>
<dbReference type="CDD" id="cd00075">
    <property type="entry name" value="HATPase"/>
    <property type="match status" value="1"/>
</dbReference>
<dbReference type="Gene3D" id="1.10.287.130">
    <property type="match status" value="1"/>
</dbReference>
<gene>
    <name evidence="15" type="ORF">SFSGTM_08990</name>
</gene>
<evidence type="ECO:0000256" key="13">
    <source>
        <dbReference type="SAM" id="Phobius"/>
    </source>
</evidence>
<dbReference type="Proteomes" id="UP000463939">
    <property type="component" value="Chromosome"/>
</dbReference>
<dbReference type="SMART" id="SM00388">
    <property type="entry name" value="HisKA"/>
    <property type="match status" value="1"/>
</dbReference>
<dbReference type="CDD" id="cd00082">
    <property type="entry name" value="HisKA"/>
    <property type="match status" value="1"/>
</dbReference>
<evidence type="ECO:0000256" key="11">
    <source>
        <dbReference type="ARBA" id="ARBA00023012"/>
    </source>
</evidence>
<dbReference type="InterPro" id="IPR036890">
    <property type="entry name" value="HATPase_C_sf"/>
</dbReference>
<dbReference type="InterPro" id="IPR003594">
    <property type="entry name" value="HATPase_dom"/>
</dbReference>
<feature type="transmembrane region" description="Helical" evidence="13">
    <location>
        <begin position="46"/>
        <end position="65"/>
    </location>
</feature>
<keyword evidence="7" id="KW-0547">Nucleotide-binding</keyword>
<dbReference type="InterPro" id="IPR036097">
    <property type="entry name" value="HisK_dim/P_sf"/>
</dbReference>
<dbReference type="PANTHER" id="PTHR45569">
    <property type="entry name" value="SENSOR PROTEIN KDPD"/>
    <property type="match status" value="1"/>
</dbReference>
<dbReference type="GO" id="GO:0042802">
    <property type="term" value="F:identical protein binding"/>
    <property type="evidence" value="ECO:0007669"/>
    <property type="project" value="UniProtKB-ARBA"/>
</dbReference>
<dbReference type="InterPro" id="IPR025201">
    <property type="entry name" value="KdpD_TM"/>
</dbReference>